<dbReference type="EMBL" id="FQZK01000005">
    <property type="protein sequence ID" value="SHJ36384.1"/>
    <property type="molecule type" value="Genomic_DNA"/>
</dbReference>
<proteinExistence type="inferred from homology"/>
<evidence type="ECO:0000256" key="2">
    <source>
        <dbReference type="ARBA" id="ARBA00049106"/>
    </source>
</evidence>
<dbReference type="GO" id="GO:0070967">
    <property type="term" value="F:coenzyme F420 binding"/>
    <property type="evidence" value="ECO:0007669"/>
    <property type="project" value="TreeGrafter"/>
</dbReference>
<evidence type="ECO:0000256" key="1">
    <source>
        <dbReference type="ARBA" id="ARBA00008710"/>
    </source>
</evidence>
<dbReference type="GO" id="GO:0005886">
    <property type="term" value="C:plasma membrane"/>
    <property type="evidence" value="ECO:0007669"/>
    <property type="project" value="TreeGrafter"/>
</dbReference>
<dbReference type="InterPro" id="IPR012349">
    <property type="entry name" value="Split_barrel_FMN-bd"/>
</dbReference>
<protein>
    <submittedName>
        <fullName evidence="3">Deazaflavin-dependent oxidoreductase, nitroreductase family</fullName>
    </submittedName>
</protein>
<comment type="similarity">
    <text evidence="1">Belongs to the F420H(2)-dependent quinone reductase family.</text>
</comment>
<dbReference type="AlphaFoldDB" id="A0A1M6IPI9"/>
<dbReference type="NCBIfam" id="TIGR00026">
    <property type="entry name" value="hi_GC_TIGR00026"/>
    <property type="match status" value="1"/>
</dbReference>
<dbReference type="STRING" id="758803.SAMN05421803_105248"/>
<dbReference type="PANTHER" id="PTHR39428:SF1">
    <property type="entry name" value="F420H(2)-DEPENDENT QUINONE REDUCTASE RV1261C"/>
    <property type="match status" value="1"/>
</dbReference>
<organism evidence="3 4">
    <name type="scientific">Nocardiopsis flavescens</name>
    <dbReference type="NCBI Taxonomy" id="758803"/>
    <lineage>
        <taxon>Bacteria</taxon>
        <taxon>Bacillati</taxon>
        <taxon>Actinomycetota</taxon>
        <taxon>Actinomycetes</taxon>
        <taxon>Streptosporangiales</taxon>
        <taxon>Nocardiopsidaceae</taxon>
        <taxon>Nocardiopsis</taxon>
    </lineage>
</organism>
<sequence length="173" mass="19279">MWAVATRAPRPYDAGMGLLTPLAVRIGALPWLPRLLPQISGLDRGLQRISRGHVGVLDLAGLPNLMLTVTGRISGKPRSTPLLYVRDGAHLLIAGSSFGAPRTPAWAHNLRDAETALVEKSGRRVRVRAQELTSRERDRAWSLMCHVWPNFALYEQRADRLIPVFRLTPVHTR</sequence>
<dbReference type="InterPro" id="IPR004378">
    <property type="entry name" value="F420H2_quin_Rdtase"/>
</dbReference>
<evidence type="ECO:0000313" key="3">
    <source>
        <dbReference type="EMBL" id="SHJ36384.1"/>
    </source>
</evidence>
<dbReference type="Proteomes" id="UP000184452">
    <property type="component" value="Unassembled WGS sequence"/>
</dbReference>
<reference evidence="3 4" key="1">
    <citation type="submission" date="2016-11" db="EMBL/GenBank/DDBJ databases">
        <authorList>
            <person name="Jaros S."/>
            <person name="Januszkiewicz K."/>
            <person name="Wedrychowicz H."/>
        </authorList>
    </citation>
    <scope>NUCLEOTIDE SEQUENCE [LARGE SCALE GENOMIC DNA]</scope>
    <source>
        <strain evidence="3 4">CGMCC 4.5723</strain>
    </source>
</reference>
<keyword evidence="4" id="KW-1185">Reference proteome</keyword>
<comment type="catalytic activity">
    <reaction evidence="2">
        <text>oxidized coenzyme F420-(gamma-L-Glu)(n) + a quinol + H(+) = reduced coenzyme F420-(gamma-L-Glu)(n) + a quinone</text>
        <dbReference type="Rhea" id="RHEA:39663"/>
        <dbReference type="Rhea" id="RHEA-COMP:12939"/>
        <dbReference type="Rhea" id="RHEA-COMP:14378"/>
        <dbReference type="ChEBI" id="CHEBI:15378"/>
        <dbReference type="ChEBI" id="CHEBI:24646"/>
        <dbReference type="ChEBI" id="CHEBI:132124"/>
        <dbReference type="ChEBI" id="CHEBI:133980"/>
        <dbReference type="ChEBI" id="CHEBI:139511"/>
    </reaction>
</comment>
<dbReference type="Gene3D" id="2.30.110.10">
    <property type="entry name" value="Electron Transport, Fmn-binding Protein, Chain A"/>
    <property type="match status" value="1"/>
</dbReference>
<dbReference type="GO" id="GO:0016491">
    <property type="term" value="F:oxidoreductase activity"/>
    <property type="evidence" value="ECO:0007669"/>
    <property type="project" value="InterPro"/>
</dbReference>
<gene>
    <name evidence="3" type="ORF">SAMN05421803_105248</name>
</gene>
<dbReference type="SUPFAM" id="SSF50475">
    <property type="entry name" value="FMN-binding split barrel"/>
    <property type="match status" value="1"/>
</dbReference>
<accession>A0A1M6IPI9</accession>
<dbReference type="Pfam" id="PF04075">
    <property type="entry name" value="F420H2_quin_red"/>
    <property type="match status" value="1"/>
</dbReference>
<name>A0A1M6IPI9_9ACTN</name>
<evidence type="ECO:0000313" key="4">
    <source>
        <dbReference type="Proteomes" id="UP000184452"/>
    </source>
</evidence>
<dbReference type="PANTHER" id="PTHR39428">
    <property type="entry name" value="F420H(2)-DEPENDENT QUINONE REDUCTASE RV1261C"/>
    <property type="match status" value="1"/>
</dbReference>